<dbReference type="RefSeq" id="WP_114468711.1">
    <property type="nucleotide sequence ID" value="NZ_QPJK01000004.1"/>
</dbReference>
<dbReference type="Pfam" id="PF13449">
    <property type="entry name" value="Phytase-like"/>
    <property type="match status" value="1"/>
</dbReference>
<dbReference type="InterPro" id="IPR027372">
    <property type="entry name" value="Phytase-like_dom"/>
</dbReference>
<sequence length="379" mass="40484">MPPARPSSAFSPRRRQLLLGTSASLALGACSHAVTPGPLRPPGLRLIGEATLPHRLRFRETTVGGLSGLDYDPAQDLWVAVSDDPRGARFYTLRLPLSAERLGTPELLDVTRLAAPPQPDAEAIRWRPGAGTLLWSTEGDVRHGTAPSLHESARDGRLLRSFTLPPHFAVDPAGRRGPRHNLGLEGLALTSDGGQAWVAMENALLQDGPEPTVGQPGGPCRFTLFDLASGRALGQRAYIPEPIPQAPRVPGVFADNGVSEVLMLDAGRMLVLERAYAVGMGNTLRLFRVDLASGDDTLAVDTLVPGRFRPLAKTLVADLSAWLGSGLSRLDNTESLAWGPVLPATADRPAQRTLVLLSDDNFNPGQVTQFVAFALTEPL</sequence>
<protein>
    <recommendedName>
        <fullName evidence="1">Phytase-like domain-containing protein</fullName>
    </recommendedName>
</protein>
<dbReference type="Proteomes" id="UP000252884">
    <property type="component" value="Unassembled WGS sequence"/>
</dbReference>
<dbReference type="EMBL" id="QPJK01000004">
    <property type="protein sequence ID" value="RCW71494.1"/>
    <property type="molecule type" value="Genomic_DNA"/>
</dbReference>
<accession>A0A368XZQ4</accession>
<evidence type="ECO:0000313" key="3">
    <source>
        <dbReference type="Proteomes" id="UP000252884"/>
    </source>
</evidence>
<comment type="caution">
    <text evidence="2">The sequence shown here is derived from an EMBL/GenBank/DDBJ whole genome shotgun (WGS) entry which is preliminary data.</text>
</comment>
<evidence type="ECO:0000313" key="2">
    <source>
        <dbReference type="EMBL" id="RCW71494.1"/>
    </source>
</evidence>
<dbReference type="PROSITE" id="PS51257">
    <property type="entry name" value="PROKAR_LIPOPROTEIN"/>
    <property type="match status" value="1"/>
</dbReference>
<name>A0A368XZQ4_9BURK</name>
<dbReference type="PANTHER" id="PTHR37957">
    <property type="entry name" value="BLR7070 PROTEIN"/>
    <property type="match status" value="1"/>
</dbReference>
<keyword evidence="3" id="KW-1185">Reference proteome</keyword>
<dbReference type="OrthoDB" id="9798539at2"/>
<proteinExistence type="predicted"/>
<reference evidence="2 3" key="1">
    <citation type="submission" date="2018-07" db="EMBL/GenBank/DDBJ databases">
        <title>Genomic Encyclopedia of Type Strains, Phase IV (KMG-IV): sequencing the most valuable type-strain genomes for metagenomic binning, comparative biology and taxonomic classification.</title>
        <authorList>
            <person name="Goeker M."/>
        </authorList>
    </citation>
    <scope>NUCLEOTIDE SEQUENCE [LARGE SCALE GENOMIC DNA]</scope>
    <source>
        <strain evidence="2 3">DSM 21634</strain>
    </source>
</reference>
<feature type="domain" description="Phytase-like" evidence="1">
    <location>
        <begin position="61"/>
        <end position="362"/>
    </location>
</feature>
<organism evidence="2 3">
    <name type="scientific">Pseudorhodoferax soli</name>
    <dbReference type="NCBI Taxonomy" id="545864"/>
    <lineage>
        <taxon>Bacteria</taxon>
        <taxon>Pseudomonadati</taxon>
        <taxon>Pseudomonadota</taxon>
        <taxon>Betaproteobacteria</taxon>
        <taxon>Burkholderiales</taxon>
        <taxon>Comamonadaceae</taxon>
    </lineage>
</organism>
<gene>
    <name evidence="2" type="ORF">DES41_104314</name>
</gene>
<dbReference type="PANTHER" id="PTHR37957:SF1">
    <property type="entry name" value="PHYTASE-LIKE DOMAIN-CONTAINING PROTEIN"/>
    <property type="match status" value="1"/>
</dbReference>
<dbReference type="AlphaFoldDB" id="A0A368XZQ4"/>
<evidence type="ECO:0000259" key="1">
    <source>
        <dbReference type="Pfam" id="PF13449"/>
    </source>
</evidence>